<evidence type="ECO:0000313" key="2">
    <source>
        <dbReference type="EMBL" id="GAB1289482.1"/>
    </source>
</evidence>
<accession>A0ABQ0ER05</accession>
<feature type="chain" id="PRO_5046848544" evidence="1">
    <location>
        <begin position="21"/>
        <end position="103"/>
    </location>
</feature>
<reference evidence="2 3" key="1">
    <citation type="submission" date="2024-08" db="EMBL/GenBank/DDBJ databases">
        <title>The draft genome of Apodemus speciosus.</title>
        <authorList>
            <person name="Nabeshima K."/>
            <person name="Suzuki S."/>
            <person name="Onuma M."/>
        </authorList>
    </citation>
    <scope>NUCLEOTIDE SEQUENCE [LARGE SCALE GENOMIC DNA]</scope>
    <source>
        <strain evidence="2">IB14-021</strain>
    </source>
</reference>
<keyword evidence="3" id="KW-1185">Reference proteome</keyword>
<evidence type="ECO:0000256" key="1">
    <source>
        <dbReference type="SAM" id="SignalP"/>
    </source>
</evidence>
<feature type="signal peptide" evidence="1">
    <location>
        <begin position="1"/>
        <end position="20"/>
    </location>
</feature>
<proteinExistence type="predicted"/>
<dbReference type="Proteomes" id="UP001623349">
    <property type="component" value="Unassembled WGS sequence"/>
</dbReference>
<keyword evidence="1" id="KW-0732">Signal</keyword>
<name>A0ABQ0ER05_APOSI</name>
<protein>
    <submittedName>
        <fullName evidence="2">DNA repair protein XRCC2</fullName>
    </submittedName>
</protein>
<evidence type="ECO:0000313" key="3">
    <source>
        <dbReference type="Proteomes" id="UP001623349"/>
    </source>
</evidence>
<gene>
    <name evidence="2" type="ORF">APTSU1_000471200</name>
</gene>
<sequence length="103" mass="11071">MGFLCVALVVLDLDLYTRLAFNSDIRCLCLPSAGIKCAPPCPAIIQSFLTCGQVPGLSRHSIAKAQPPLRVPGSRLLARLEGRSSLKELEPNLFADEDSPVHA</sequence>
<organism evidence="2 3">
    <name type="scientific">Apodemus speciosus</name>
    <name type="common">Large Japanese field mouse</name>
    <dbReference type="NCBI Taxonomy" id="105296"/>
    <lineage>
        <taxon>Eukaryota</taxon>
        <taxon>Metazoa</taxon>
        <taxon>Chordata</taxon>
        <taxon>Craniata</taxon>
        <taxon>Vertebrata</taxon>
        <taxon>Euteleostomi</taxon>
        <taxon>Mammalia</taxon>
        <taxon>Eutheria</taxon>
        <taxon>Euarchontoglires</taxon>
        <taxon>Glires</taxon>
        <taxon>Rodentia</taxon>
        <taxon>Myomorpha</taxon>
        <taxon>Muroidea</taxon>
        <taxon>Muridae</taxon>
        <taxon>Murinae</taxon>
        <taxon>Apodemus</taxon>
    </lineage>
</organism>
<dbReference type="EMBL" id="BAAFST010000005">
    <property type="protein sequence ID" value="GAB1289482.1"/>
    <property type="molecule type" value="Genomic_DNA"/>
</dbReference>
<comment type="caution">
    <text evidence="2">The sequence shown here is derived from an EMBL/GenBank/DDBJ whole genome shotgun (WGS) entry which is preliminary data.</text>
</comment>